<comment type="caution">
    <text evidence="2">The sequence shown here is derived from an EMBL/GenBank/DDBJ whole genome shotgun (WGS) entry which is preliminary data.</text>
</comment>
<feature type="region of interest" description="Disordered" evidence="1">
    <location>
        <begin position="85"/>
        <end position="116"/>
    </location>
</feature>
<evidence type="ECO:0000256" key="1">
    <source>
        <dbReference type="SAM" id="MobiDB-lite"/>
    </source>
</evidence>
<gene>
    <name evidence="2" type="ORF">LCGC14_1259660</name>
</gene>
<dbReference type="AlphaFoldDB" id="A0A0F9NHS2"/>
<name>A0A0F9NHS2_9ZZZZ</name>
<accession>A0A0F9NHS2</accession>
<proteinExistence type="predicted"/>
<protein>
    <submittedName>
        <fullName evidence="2">Uncharacterized protein</fullName>
    </submittedName>
</protein>
<evidence type="ECO:0000313" key="2">
    <source>
        <dbReference type="EMBL" id="KKM88350.1"/>
    </source>
</evidence>
<organism evidence="2">
    <name type="scientific">marine sediment metagenome</name>
    <dbReference type="NCBI Taxonomy" id="412755"/>
    <lineage>
        <taxon>unclassified sequences</taxon>
        <taxon>metagenomes</taxon>
        <taxon>ecological metagenomes</taxon>
    </lineage>
</organism>
<sequence>MDVHIFAAKVIHLSQTRETVTVVELVRDKIVDSTLVQTRGVALVGLYMCGRTVPSGAFASQVQYFFSIEPVHTFNHGHKTLPSLKDMGAPKPISALSGRSRNFPSCRHSGFSARPA</sequence>
<reference evidence="2" key="1">
    <citation type="journal article" date="2015" name="Nature">
        <title>Complex archaea that bridge the gap between prokaryotes and eukaryotes.</title>
        <authorList>
            <person name="Spang A."/>
            <person name="Saw J.H."/>
            <person name="Jorgensen S.L."/>
            <person name="Zaremba-Niedzwiedzka K."/>
            <person name="Martijn J."/>
            <person name="Lind A.E."/>
            <person name="van Eijk R."/>
            <person name="Schleper C."/>
            <person name="Guy L."/>
            <person name="Ettema T.J."/>
        </authorList>
    </citation>
    <scope>NUCLEOTIDE SEQUENCE</scope>
</reference>
<dbReference type="EMBL" id="LAZR01006969">
    <property type="protein sequence ID" value="KKM88350.1"/>
    <property type="molecule type" value="Genomic_DNA"/>
</dbReference>